<protein>
    <recommendedName>
        <fullName evidence="3">CoA transferase</fullName>
    </recommendedName>
</protein>
<dbReference type="InterPro" id="IPR023606">
    <property type="entry name" value="CoA-Trfase_III_dom_1_sf"/>
</dbReference>
<dbReference type="Pfam" id="PF02515">
    <property type="entry name" value="CoA_transf_3"/>
    <property type="match status" value="1"/>
</dbReference>
<dbReference type="AlphaFoldDB" id="A0A7Z0ISU1"/>
<dbReference type="SUPFAM" id="SSF89796">
    <property type="entry name" value="CoA-transferase family III (CaiB/BaiF)"/>
    <property type="match status" value="1"/>
</dbReference>
<dbReference type="InterPro" id="IPR050509">
    <property type="entry name" value="CoA-transferase_III"/>
</dbReference>
<dbReference type="Proteomes" id="UP000564496">
    <property type="component" value="Unassembled WGS sequence"/>
</dbReference>
<organism evidence="1 2">
    <name type="scientific">Nocardioides panzhihuensis</name>
    <dbReference type="NCBI Taxonomy" id="860243"/>
    <lineage>
        <taxon>Bacteria</taxon>
        <taxon>Bacillati</taxon>
        <taxon>Actinomycetota</taxon>
        <taxon>Actinomycetes</taxon>
        <taxon>Propionibacteriales</taxon>
        <taxon>Nocardioidaceae</taxon>
        <taxon>Nocardioides</taxon>
    </lineage>
</organism>
<evidence type="ECO:0000313" key="1">
    <source>
        <dbReference type="EMBL" id="NYI78276.1"/>
    </source>
</evidence>
<comment type="caution">
    <text evidence="1">The sequence shown here is derived from an EMBL/GenBank/DDBJ whole genome shotgun (WGS) entry which is preliminary data.</text>
</comment>
<dbReference type="PANTHER" id="PTHR48228">
    <property type="entry name" value="SUCCINYL-COA--D-CITRAMALATE COA-TRANSFERASE"/>
    <property type="match status" value="1"/>
</dbReference>
<dbReference type="EMBL" id="JACBZR010000001">
    <property type="protein sequence ID" value="NYI78276.1"/>
    <property type="molecule type" value="Genomic_DNA"/>
</dbReference>
<reference evidence="1 2" key="1">
    <citation type="submission" date="2020-07" db="EMBL/GenBank/DDBJ databases">
        <title>Sequencing the genomes of 1000 actinobacteria strains.</title>
        <authorList>
            <person name="Klenk H.-P."/>
        </authorList>
    </citation>
    <scope>NUCLEOTIDE SEQUENCE [LARGE SCALE GENOMIC DNA]</scope>
    <source>
        <strain evidence="1 2">DSM 26487</strain>
    </source>
</reference>
<dbReference type="InterPro" id="IPR003673">
    <property type="entry name" value="CoA-Trfase_fam_III"/>
</dbReference>
<dbReference type="GO" id="GO:0003824">
    <property type="term" value="F:catalytic activity"/>
    <property type="evidence" value="ECO:0007669"/>
    <property type="project" value="InterPro"/>
</dbReference>
<accession>A0A7Z0ISU1</accession>
<dbReference type="RefSeq" id="WP_179658625.1">
    <property type="nucleotide sequence ID" value="NZ_JACBZR010000001.1"/>
</dbReference>
<keyword evidence="2" id="KW-1185">Reference proteome</keyword>
<gene>
    <name evidence="1" type="ORF">BJ988_002924</name>
</gene>
<name>A0A7Z0ISU1_9ACTN</name>
<evidence type="ECO:0008006" key="3">
    <source>
        <dbReference type="Google" id="ProtNLM"/>
    </source>
</evidence>
<proteinExistence type="predicted"/>
<sequence>MAGSDPVAAWAASGAMALTGRPSGPPLLAPGRAALQVREQLAGLGFEIPGLLGERAAYAGLGRNGPWSCGGAFRVLPAEDGYVGLSLARESDVDLVPALVAESDSRPAEDPWSAVAGWLRATTAAEAEERIQLLGLPGGVVPTNPPADRPGVVVTTIGDRAVREQPLVVDLTSLWAGPLCAHLLGRLGARVIKVESTARPDGARSGPPAFFELLHAGHEAVRLDFTTERDQLRDLVASADLVLEASRPRALRQLGLDAADIVAGGTCWISITARGRDSDAVGFGDDVAAAAGLVVPDGGDLLPAGDALADPLAGVAAAVAAQAALTGEEAMLIDVSMLHVASEAATGGTPEHQVVRRRDGWWVEYAEGAVPVAPPMPRQADG</sequence>
<evidence type="ECO:0000313" key="2">
    <source>
        <dbReference type="Proteomes" id="UP000564496"/>
    </source>
</evidence>
<dbReference type="Gene3D" id="3.40.50.10540">
    <property type="entry name" value="Crotonobetainyl-coa:carnitine coa-transferase, domain 1"/>
    <property type="match status" value="1"/>
</dbReference>
<dbReference type="PANTHER" id="PTHR48228:SF5">
    <property type="entry name" value="ALPHA-METHYLACYL-COA RACEMASE"/>
    <property type="match status" value="1"/>
</dbReference>